<keyword evidence="2" id="KW-0732">Signal</keyword>
<evidence type="ECO:0000256" key="1">
    <source>
        <dbReference type="SAM" id="MobiDB-lite"/>
    </source>
</evidence>
<dbReference type="Pfam" id="PF01161">
    <property type="entry name" value="PBP"/>
    <property type="match status" value="1"/>
</dbReference>
<dbReference type="AlphaFoldDB" id="A0AAD5JQ87"/>
<comment type="caution">
    <text evidence="3">The sequence shown here is derived from an EMBL/GenBank/DDBJ whole genome shotgun (WGS) entry which is preliminary data.</text>
</comment>
<dbReference type="Gene3D" id="3.90.280.10">
    <property type="entry name" value="PEBP-like"/>
    <property type="match status" value="1"/>
</dbReference>
<sequence length="237" mass="26442">MVKLSFGSLSILATVLAGSQFVVNALEPFIAEPMKTTLKEASIVPHLLPEFEPESFLKIMYGDKVIEHGEEMMPHELVDPPHIWFPAPNMEAQYTLVLFDADAHVPLVRHWIVANIEGGKPGSSIRDPLPENNYTPYHGPTPPLNSGKHRYVFALYEQATMNQTTQPVLEDTVHHRAYFDIEQFSKDNNLKLVAATYMRAEHEDGFEGLASMHTEGRSSVAGEAVQTPVPVASQMKH</sequence>
<reference evidence="3" key="2">
    <citation type="submission" date="2023-02" db="EMBL/GenBank/DDBJ databases">
        <authorList>
            <consortium name="DOE Joint Genome Institute"/>
            <person name="Mondo S.J."/>
            <person name="Chang Y."/>
            <person name="Wang Y."/>
            <person name="Ahrendt S."/>
            <person name="Andreopoulos W."/>
            <person name="Barry K."/>
            <person name="Beard J."/>
            <person name="Benny G.L."/>
            <person name="Blankenship S."/>
            <person name="Bonito G."/>
            <person name="Cuomo C."/>
            <person name="Desiro A."/>
            <person name="Gervers K.A."/>
            <person name="Hundley H."/>
            <person name="Kuo A."/>
            <person name="LaButti K."/>
            <person name="Lang B.F."/>
            <person name="Lipzen A."/>
            <person name="O'Donnell K."/>
            <person name="Pangilinan J."/>
            <person name="Reynolds N."/>
            <person name="Sandor L."/>
            <person name="Smith M.W."/>
            <person name="Tsang A."/>
            <person name="Grigoriev I.V."/>
            <person name="Stajich J.E."/>
            <person name="Spatafora J.W."/>
        </authorList>
    </citation>
    <scope>NUCLEOTIDE SEQUENCE</scope>
    <source>
        <strain evidence="3">RSA 2281</strain>
    </source>
</reference>
<dbReference type="SUPFAM" id="SSF49777">
    <property type="entry name" value="PEBP-like"/>
    <property type="match status" value="1"/>
</dbReference>
<evidence type="ECO:0000256" key="2">
    <source>
        <dbReference type="SAM" id="SignalP"/>
    </source>
</evidence>
<feature type="signal peptide" evidence="2">
    <location>
        <begin position="1"/>
        <end position="25"/>
    </location>
</feature>
<reference evidence="3" key="1">
    <citation type="journal article" date="2022" name="IScience">
        <title>Evolution of zygomycete secretomes and the origins of terrestrial fungal ecologies.</title>
        <authorList>
            <person name="Chang Y."/>
            <person name="Wang Y."/>
            <person name="Mondo S."/>
            <person name="Ahrendt S."/>
            <person name="Andreopoulos W."/>
            <person name="Barry K."/>
            <person name="Beard J."/>
            <person name="Benny G.L."/>
            <person name="Blankenship S."/>
            <person name="Bonito G."/>
            <person name="Cuomo C."/>
            <person name="Desiro A."/>
            <person name="Gervers K.A."/>
            <person name="Hundley H."/>
            <person name="Kuo A."/>
            <person name="LaButti K."/>
            <person name="Lang B.F."/>
            <person name="Lipzen A."/>
            <person name="O'Donnell K."/>
            <person name="Pangilinan J."/>
            <person name="Reynolds N."/>
            <person name="Sandor L."/>
            <person name="Smith M.E."/>
            <person name="Tsang A."/>
            <person name="Grigoriev I.V."/>
            <person name="Stajich J.E."/>
            <person name="Spatafora J.W."/>
        </authorList>
    </citation>
    <scope>NUCLEOTIDE SEQUENCE</scope>
    <source>
        <strain evidence="3">RSA 2281</strain>
    </source>
</reference>
<dbReference type="PANTHER" id="PTHR11362:SF82">
    <property type="entry name" value="PHOSPHATIDYLETHANOLAMINE-BINDING PROTEIN 4"/>
    <property type="match status" value="1"/>
</dbReference>
<dbReference type="PANTHER" id="PTHR11362">
    <property type="entry name" value="PHOSPHATIDYLETHANOLAMINE-BINDING PROTEIN"/>
    <property type="match status" value="1"/>
</dbReference>
<name>A0AAD5JQ87_9FUNG</name>
<proteinExistence type="predicted"/>
<dbReference type="InterPro" id="IPR035810">
    <property type="entry name" value="PEBP_euk"/>
</dbReference>
<accession>A0AAD5JQ87</accession>
<feature type="region of interest" description="Disordered" evidence="1">
    <location>
        <begin position="217"/>
        <end position="237"/>
    </location>
</feature>
<keyword evidence="4" id="KW-1185">Reference proteome</keyword>
<evidence type="ECO:0000313" key="4">
    <source>
        <dbReference type="Proteomes" id="UP001209540"/>
    </source>
</evidence>
<organism evidence="3 4">
    <name type="scientific">Phascolomyces articulosus</name>
    <dbReference type="NCBI Taxonomy" id="60185"/>
    <lineage>
        <taxon>Eukaryota</taxon>
        <taxon>Fungi</taxon>
        <taxon>Fungi incertae sedis</taxon>
        <taxon>Mucoromycota</taxon>
        <taxon>Mucoromycotina</taxon>
        <taxon>Mucoromycetes</taxon>
        <taxon>Mucorales</taxon>
        <taxon>Lichtheimiaceae</taxon>
        <taxon>Phascolomyces</taxon>
    </lineage>
</organism>
<dbReference type="CDD" id="cd00866">
    <property type="entry name" value="PEBP_euk"/>
    <property type="match status" value="1"/>
</dbReference>
<protein>
    <submittedName>
        <fullName evidence="3">Phosphatidylethanolamine-binding protein</fullName>
    </submittedName>
</protein>
<dbReference type="InterPro" id="IPR008914">
    <property type="entry name" value="PEBP"/>
</dbReference>
<dbReference type="Proteomes" id="UP001209540">
    <property type="component" value="Unassembled WGS sequence"/>
</dbReference>
<feature type="chain" id="PRO_5042228791" evidence="2">
    <location>
        <begin position="26"/>
        <end position="237"/>
    </location>
</feature>
<dbReference type="InterPro" id="IPR036610">
    <property type="entry name" value="PEBP-like_sf"/>
</dbReference>
<evidence type="ECO:0000313" key="3">
    <source>
        <dbReference type="EMBL" id="KAI9249428.1"/>
    </source>
</evidence>
<dbReference type="EMBL" id="JAIXMP010000035">
    <property type="protein sequence ID" value="KAI9249428.1"/>
    <property type="molecule type" value="Genomic_DNA"/>
</dbReference>
<gene>
    <name evidence="3" type="ORF">BDA99DRAFT_523754</name>
</gene>